<evidence type="ECO:0000256" key="5">
    <source>
        <dbReference type="ARBA" id="ARBA00023242"/>
    </source>
</evidence>
<accession>A0AAE1SRJ7</accession>
<dbReference type="InterPro" id="IPR044800">
    <property type="entry name" value="LEC2-like"/>
</dbReference>
<keyword evidence="5" id="KW-0539">Nucleus</keyword>
<name>A0AAE1SRJ7_9SOLA</name>
<keyword evidence="3" id="KW-0238">DNA-binding</keyword>
<feature type="compositionally biased region" description="Low complexity" evidence="6">
    <location>
        <begin position="300"/>
        <end position="335"/>
    </location>
</feature>
<dbReference type="GO" id="GO:0003700">
    <property type="term" value="F:DNA-binding transcription factor activity"/>
    <property type="evidence" value="ECO:0007669"/>
    <property type="project" value="InterPro"/>
</dbReference>
<keyword evidence="2" id="KW-0805">Transcription regulation</keyword>
<feature type="compositionally biased region" description="Basic residues" evidence="6">
    <location>
        <begin position="9"/>
        <end position="19"/>
    </location>
</feature>
<comment type="caution">
    <text evidence="7">The sequence shown here is derived from an EMBL/GenBank/DDBJ whole genome shotgun (WGS) entry which is preliminary data.</text>
</comment>
<dbReference type="InterPro" id="IPR003340">
    <property type="entry name" value="B3_DNA-bd"/>
</dbReference>
<dbReference type="AlphaFoldDB" id="A0AAE1SRJ7"/>
<reference evidence="7" key="1">
    <citation type="submission" date="2023-12" db="EMBL/GenBank/DDBJ databases">
        <title>Genome assembly of Anisodus tanguticus.</title>
        <authorList>
            <person name="Wang Y.-J."/>
        </authorList>
    </citation>
    <scope>NUCLEOTIDE SEQUENCE</scope>
    <source>
        <strain evidence="7">KB-2021</strain>
        <tissue evidence="7">Leaf</tissue>
    </source>
</reference>
<gene>
    <name evidence="7" type="ORF">RND71_005467</name>
</gene>
<evidence type="ECO:0008006" key="9">
    <source>
        <dbReference type="Google" id="ProtNLM"/>
    </source>
</evidence>
<feature type="region of interest" description="Disordered" evidence="6">
    <location>
        <begin position="1"/>
        <end position="33"/>
    </location>
</feature>
<dbReference type="GO" id="GO:0003677">
    <property type="term" value="F:DNA binding"/>
    <property type="evidence" value="ECO:0007669"/>
    <property type="project" value="UniProtKB-KW"/>
</dbReference>
<evidence type="ECO:0000256" key="1">
    <source>
        <dbReference type="ARBA" id="ARBA00004123"/>
    </source>
</evidence>
<evidence type="ECO:0000313" key="7">
    <source>
        <dbReference type="EMBL" id="KAK4374790.1"/>
    </source>
</evidence>
<dbReference type="PANTHER" id="PTHR31140:SF73">
    <property type="entry name" value="B3 DOMAIN-CONTAINING TRANSCRIPTION FACTOR FUS3"/>
    <property type="match status" value="1"/>
</dbReference>
<dbReference type="PANTHER" id="PTHR31140">
    <property type="entry name" value="B3 DOMAIN-CONTAINING TRANSCRIPTION FACTOR ABI3"/>
    <property type="match status" value="1"/>
</dbReference>
<dbReference type="InterPro" id="IPR015300">
    <property type="entry name" value="DNA-bd_pseudobarrel_sf"/>
</dbReference>
<feature type="compositionally biased region" description="Polar residues" evidence="6">
    <location>
        <begin position="20"/>
        <end position="33"/>
    </location>
</feature>
<comment type="subcellular location">
    <subcellularLocation>
        <location evidence="1">Nucleus</location>
    </subcellularLocation>
</comment>
<evidence type="ECO:0000256" key="4">
    <source>
        <dbReference type="ARBA" id="ARBA00023163"/>
    </source>
</evidence>
<organism evidence="7 8">
    <name type="scientific">Anisodus tanguticus</name>
    <dbReference type="NCBI Taxonomy" id="243964"/>
    <lineage>
        <taxon>Eukaryota</taxon>
        <taxon>Viridiplantae</taxon>
        <taxon>Streptophyta</taxon>
        <taxon>Embryophyta</taxon>
        <taxon>Tracheophyta</taxon>
        <taxon>Spermatophyta</taxon>
        <taxon>Magnoliopsida</taxon>
        <taxon>eudicotyledons</taxon>
        <taxon>Gunneridae</taxon>
        <taxon>Pentapetalae</taxon>
        <taxon>asterids</taxon>
        <taxon>lamiids</taxon>
        <taxon>Solanales</taxon>
        <taxon>Solanaceae</taxon>
        <taxon>Solanoideae</taxon>
        <taxon>Hyoscyameae</taxon>
        <taxon>Anisodus</taxon>
    </lineage>
</organism>
<evidence type="ECO:0000256" key="3">
    <source>
        <dbReference type="ARBA" id="ARBA00023125"/>
    </source>
</evidence>
<protein>
    <recommendedName>
        <fullName evidence="9">TF-B3 domain-containing protein</fullName>
    </recommendedName>
</protein>
<feature type="region of interest" description="Disordered" evidence="6">
    <location>
        <begin position="290"/>
        <end position="341"/>
    </location>
</feature>
<dbReference type="CDD" id="cd10017">
    <property type="entry name" value="B3_DNA"/>
    <property type="match status" value="1"/>
</dbReference>
<dbReference type="Proteomes" id="UP001291623">
    <property type="component" value="Unassembled WGS sequence"/>
</dbReference>
<dbReference type="SUPFAM" id="SSF101936">
    <property type="entry name" value="DNA-binding pseudobarrel domain"/>
    <property type="match status" value="2"/>
</dbReference>
<evidence type="ECO:0000256" key="2">
    <source>
        <dbReference type="ARBA" id="ARBA00023015"/>
    </source>
</evidence>
<keyword evidence="8" id="KW-1185">Reference proteome</keyword>
<proteinExistence type="predicted"/>
<keyword evidence="4" id="KW-0804">Transcription</keyword>
<evidence type="ECO:0000313" key="8">
    <source>
        <dbReference type="Proteomes" id="UP001291623"/>
    </source>
</evidence>
<dbReference type="EMBL" id="JAVYJV010000003">
    <property type="protein sequence ID" value="KAK4374790.1"/>
    <property type="molecule type" value="Genomic_DNA"/>
</dbReference>
<sequence length="353" mass="40686">MNAQLTRCRNGRRKRRFRKQNSTSTSTSGEMYFPQENTKGSIVFCKLLCETDVGNSCSVLIGKKEAEDHLPCLAPGKSKILEFQDFYANNFRMEFMHSNFGEYYLRTGWERYRTEHKLKYMDLLTVYKKEKQNGFDDQQYFYVIECQKLPPDTFQDDTNLYVNPNGLPLPKKEVEENLNDVLLPEIGGKVTLSLFDPIEERVFEMKLVHSEEEEYYLGGKGWKEYVAKHNLLIFDTIFVSKVTVNHDEANPSSAECIWEKVIDRNSELDDQLVNNSYYYQITYRLRGTKPQKKSKQLGKTTENSSAPASTTTAVNNSSTPDSTTTTGKNNSKGKGVAIPDYDSDDVYWLSYDN</sequence>
<dbReference type="Gene3D" id="2.40.330.10">
    <property type="entry name" value="DNA-binding pseudobarrel domain"/>
    <property type="match status" value="2"/>
</dbReference>
<evidence type="ECO:0000256" key="6">
    <source>
        <dbReference type="SAM" id="MobiDB-lite"/>
    </source>
</evidence>
<dbReference type="GO" id="GO:0005634">
    <property type="term" value="C:nucleus"/>
    <property type="evidence" value="ECO:0007669"/>
    <property type="project" value="UniProtKB-SubCell"/>
</dbReference>